<dbReference type="GO" id="GO:0016758">
    <property type="term" value="F:hexosyltransferase activity"/>
    <property type="evidence" value="ECO:0007669"/>
    <property type="project" value="UniProtKB-ARBA"/>
</dbReference>
<dbReference type="EMBL" id="BLLH01000008">
    <property type="protein sequence ID" value="GFH40995.1"/>
    <property type="molecule type" value="Genomic_DNA"/>
</dbReference>
<comment type="caution">
    <text evidence="2">The sequence shown here is derived from an EMBL/GenBank/DDBJ whole genome shotgun (WGS) entry which is preliminary data.</text>
</comment>
<organism evidence="2 3">
    <name type="scientific">Pseudolactococcus insecticola</name>
    <dbReference type="NCBI Taxonomy" id="2709158"/>
    <lineage>
        <taxon>Bacteria</taxon>
        <taxon>Bacillati</taxon>
        <taxon>Bacillota</taxon>
        <taxon>Bacilli</taxon>
        <taxon>Lactobacillales</taxon>
        <taxon>Streptococcaceae</taxon>
        <taxon>Pseudolactococcus</taxon>
    </lineage>
</organism>
<dbReference type="InterPro" id="IPR001173">
    <property type="entry name" value="Glyco_trans_2-like"/>
</dbReference>
<evidence type="ECO:0000313" key="3">
    <source>
        <dbReference type="Proteomes" id="UP000475928"/>
    </source>
</evidence>
<dbReference type="CDD" id="cd04196">
    <property type="entry name" value="GT_2_like_d"/>
    <property type="match status" value="1"/>
</dbReference>
<feature type="domain" description="Glycosyltransferase 2-like" evidence="1">
    <location>
        <begin position="5"/>
        <end position="114"/>
    </location>
</feature>
<dbReference type="InterPro" id="IPR029044">
    <property type="entry name" value="Nucleotide-diphossugar_trans"/>
</dbReference>
<evidence type="ECO:0000313" key="2">
    <source>
        <dbReference type="EMBL" id="GFH40995.1"/>
    </source>
</evidence>
<evidence type="ECO:0000259" key="1">
    <source>
        <dbReference type="Pfam" id="PF00535"/>
    </source>
</evidence>
<dbReference type="Proteomes" id="UP000475928">
    <property type="component" value="Unassembled WGS sequence"/>
</dbReference>
<keyword evidence="2" id="KW-0808">Transferase</keyword>
<dbReference type="Gene3D" id="3.90.550.10">
    <property type="entry name" value="Spore Coat Polysaccharide Biosynthesis Protein SpsA, Chain A"/>
    <property type="match status" value="1"/>
</dbReference>
<name>A0A6A0B898_9LACT</name>
<dbReference type="AlphaFoldDB" id="A0A6A0B898"/>
<dbReference type="Pfam" id="PF00535">
    <property type="entry name" value="Glycos_transf_2"/>
    <property type="match status" value="1"/>
</dbReference>
<gene>
    <name evidence="2" type="primary">rgpB</name>
    <name evidence="2" type="ORF">Hs20B_13930</name>
</gene>
<reference evidence="2 3" key="1">
    <citation type="submission" date="2020-02" db="EMBL/GenBank/DDBJ databases">
        <title>Draft genome sequence of Lactococcus sp. Hs20B0-1.</title>
        <authorList>
            <person name="Noda S."/>
            <person name="Yuki M."/>
            <person name="Ohkuma M."/>
        </authorList>
    </citation>
    <scope>NUCLEOTIDE SEQUENCE [LARGE SCALE GENOMIC DNA]</scope>
    <source>
        <strain evidence="2 3">Hs20B0-1</strain>
    </source>
</reference>
<proteinExistence type="predicted"/>
<keyword evidence="3" id="KW-1185">Reference proteome</keyword>
<accession>A0A6A0B898</accession>
<dbReference type="SUPFAM" id="SSF53448">
    <property type="entry name" value="Nucleotide-diphospho-sugar transferases"/>
    <property type="match status" value="1"/>
</dbReference>
<dbReference type="RefSeq" id="WP_172357059.1">
    <property type="nucleotide sequence ID" value="NZ_BLLH01000008.1"/>
</dbReference>
<sequence>MKVNILMSTFNGARFLAEQIESIQKQTFGDWQLLIRDDGSSDETLDIIAKFARDDKRIRLVNPNAASRENLGVIKSFYTLVKLERADYYFFSDQDDVWLSDKLETMLSEAQKHDQKTPLMLYMDLTVVDQNLNVITPSMIRTQSHHANTTLLAELTENTVTGGVSVINHALASKWLSADNIIMHDWYLALLATATGKLIYIDQPGELYRQHDRNVLGARTLRKRLSKWLNPLNAVNSYWLLITKSQKQAENLLNLPSLSEENRELTEKYTGLMNQTFSNRVRYLRDYQFKKNRKCHTFVFRTLVVTKLGYKK</sequence>
<dbReference type="PANTHER" id="PTHR22916:SF3">
    <property type="entry name" value="UDP-GLCNAC:BETAGAL BETA-1,3-N-ACETYLGLUCOSAMINYLTRANSFERASE-LIKE PROTEIN 1"/>
    <property type="match status" value="1"/>
</dbReference>
<protein>
    <submittedName>
        <fullName evidence="2">Rhamnosyltransferase</fullName>
    </submittedName>
</protein>
<dbReference type="PANTHER" id="PTHR22916">
    <property type="entry name" value="GLYCOSYLTRANSFERASE"/>
    <property type="match status" value="1"/>
</dbReference>